<reference evidence="9" key="1">
    <citation type="submission" date="2025-08" db="UniProtKB">
        <authorList>
            <consortium name="RefSeq"/>
        </authorList>
    </citation>
    <scope>IDENTIFICATION</scope>
</reference>
<dbReference type="PANTHER" id="PTHR18902:SF25">
    <property type="entry name" value="GRIP AND COILED-COIL DOMAIN-CONTAINING PROTEIN 2"/>
    <property type="match status" value="1"/>
</dbReference>
<feature type="coiled-coil region" evidence="5">
    <location>
        <begin position="798"/>
        <end position="825"/>
    </location>
</feature>
<dbReference type="Pfam" id="PF01465">
    <property type="entry name" value="GRIP"/>
    <property type="match status" value="1"/>
</dbReference>
<evidence type="ECO:0000256" key="2">
    <source>
        <dbReference type="ARBA" id="ARBA00022490"/>
    </source>
</evidence>
<protein>
    <submittedName>
        <fullName evidence="9">GRIP and coiled-coil domain-containing protein 2</fullName>
    </submittedName>
</protein>
<keyword evidence="2" id="KW-0963">Cytoplasm</keyword>
<dbReference type="SUPFAM" id="SSF57997">
    <property type="entry name" value="Tropomyosin"/>
    <property type="match status" value="1"/>
</dbReference>
<accession>A0ABM3LE05</accession>
<dbReference type="SMART" id="SM00755">
    <property type="entry name" value="Grip"/>
    <property type="match status" value="1"/>
</dbReference>
<feature type="coiled-coil region" evidence="5">
    <location>
        <begin position="37"/>
        <end position="377"/>
    </location>
</feature>
<dbReference type="GeneID" id="112043290"/>
<keyword evidence="3" id="KW-0597">Phosphoprotein</keyword>
<feature type="domain" description="GRIP" evidence="7">
    <location>
        <begin position="1366"/>
        <end position="1416"/>
    </location>
</feature>
<feature type="region of interest" description="Disordered" evidence="6">
    <location>
        <begin position="1"/>
        <end position="23"/>
    </location>
</feature>
<proteinExistence type="predicted"/>
<evidence type="ECO:0000256" key="1">
    <source>
        <dbReference type="ARBA" id="ARBA00004496"/>
    </source>
</evidence>
<dbReference type="InterPro" id="IPR000237">
    <property type="entry name" value="GRIP_dom"/>
</dbReference>
<keyword evidence="4 5" id="KW-0175">Coiled coil</keyword>
<name>A0ABM3LE05_BICAN</name>
<comment type="subcellular location">
    <subcellularLocation>
        <location evidence="1">Cytoplasm</location>
    </subcellularLocation>
</comment>
<evidence type="ECO:0000256" key="4">
    <source>
        <dbReference type="ARBA" id="ARBA00023054"/>
    </source>
</evidence>
<evidence type="ECO:0000313" key="9">
    <source>
        <dbReference type="RefSeq" id="XP_052737283.1"/>
    </source>
</evidence>
<organism evidence="8 9">
    <name type="scientific">Bicyclus anynana</name>
    <name type="common">Squinting bush brown butterfly</name>
    <dbReference type="NCBI Taxonomy" id="110368"/>
    <lineage>
        <taxon>Eukaryota</taxon>
        <taxon>Metazoa</taxon>
        <taxon>Ecdysozoa</taxon>
        <taxon>Arthropoda</taxon>
        <taxon>Hexapoda</taxon>
        <taxon>Insecta</taxon>
        <taxon>Pterygota</taxon>
        <taxon>Neoptera</taxon>
        <taxon>Endopterygota</taxon>
        <taxon>Lepidoptera</taxon>
        <taxon>Glossata</taxon>
        <taxon>Ditrysia</taxon>
        <taxon>Papilionoidea</taxon>
        <taxon>Nymphalidae</taxon>
        <taxon>Satyrinae</taxon>
        <taxon>Satyrini</taxon>
        <taxon>Mycalesina</taxon>
        <taxon>Bicyclus</taxon>
    </lineage>
</organism>
<evidence type="ECO:0000259" key="7">
    <source>
        <dbReference type="PROSITE" id="PS50913"/>
    </source>
</evidence>
<evidence type="ECO:0000256" key="3">
    <source>
        <dbReference type="ARBA" id="ARBA00022553"/>
    </source>
</evidence>
<dbReference type="RefSeq" id="XP_052737283.1">
    <property type="nucleotide sequence ID" value="XM_052881323.1"/>
</dbReference>
<dbReference type="InterPro" id="IPR051841">
    <property type="entry name" value="MT-Golgi_org_protein"/>
</dbReference>
<feature type="coiled-coil region" evidence="5">
    <location>
        <begin position="867"/>
        <end position="1222"/>
    </location>
</feature>
<dbReference type="PANTHER" id="PTHR18902">
    <property type="entry name" value="NUCLEAR MITOTIC APPARATUS PROTEIN 1-RELATED"/>
    <property type="match status" value="1"/>
</dbReference>
<dbReference type="Gene3D" id="1.10.287.1490">
    <property type="match status" value="1"/>
</dbReference>
<dbReference type="Proteomes" id="UP001652582">
    <property type="component" value="Chromosome 4"/>
</dbReference>
<dbReference type="PROSITE" id="PS50913">
    <property type="entry name" value="GRIP"/>
    <property type="match status" value="1"/>
</dbReference>
<feature type="region of interest" description="Disordered" evidence="6">
    <location>
        <begin position="1418"/>
        <end position="1437"/>
    </location>
</feature>
<feature type="coiled-coil region" evidence="5">
    <location>
        <begin position="412"/>
        <end position="726"/>
    </location>
</feature>
<sequence length="1437" mass="165748">MDKHSEKRQDQGPKKSPFDDLSREELVSKCRGLLVIAQKAKQAKTELHIEVDKYKTQLQEYEAEKKNKLDNVQMLQELVDSLTEQKLAFITEIDTVQSKVRALTNKCNNYEEEINKMKADLILKDQNLATASLKLSDLDSEVISLKRQNNRLLEENEQLITQLTELETRTEEFNKIGLQQREQLKVLEEKVHQDESYQVKLEELNKKIKELETCAKKSSHEHKAEFKENEIKELTKLYDAEKSKLDKANIKLRSYKDKILKCANCINQLKNSRFILTKTVKEYSENIPKWQNEIINASKEFDIQMQKLNNENISLREMLDNKEKEFNKISSAQENTDKLTNKMNEVQGANEELQSKVSELKQKLDDAYLYVDKLKNEITVLKSKEIDINKLNDLIPENISLKEQLNHSVSQLSTLNAKLNELETTVHNLLEKNADLDKQLNFKRDTDDVKEKMFYQIKALESEKSTLVKEKLNAKEAIIELENQNKILNDQFNKLKLEKLTLKEQFESMSLENTKIKNDYKLDKDHCIKDLKMETNTLKEQYDNIKKEYDNLMDLNGLLQEEVETLKLSLEQPKDDSEHFTDLNVSLQADIVKLETKLSAYKQENASLLLEVKESRNKVKEFDNLASEYEDAKSKLVSYKTENAELLNEMKEINQVLKERGESISKLQKAVSEMERLIETLEKDRDDVKLEKDNLIEKVATLENDLKNAKQNNSKHSQTMENIVLERDNVLKSLQEKELIICGLKEDLDRMKQQTCTSTDLPNEDMSTSTISRAEENARMKDLDETFEEKYTKLRMFALKLKKKLNETTALLQMSEQEKSKLKKMLVDNTSEDKQNLLINQDVVDGPKNVECKVQSSDYTLDLENKLKKITADLEVATVKIQSLETDILMKKQQLAAEIEAHKITKEQLEKAMRDVKKKNVLSLEMEDYERSMKDLTTKMEDNKKKIVQMESTIDAQEGTITAMKTQIKLLEEQIKTEETQNRHLKEELQQVIEDSKEKDNIINSKKDIITKLMQELEDEKRKNEEAEVEMTAVLSEKEKIIMSFGDERTELNSRMKKLEFKYADLNEKLHITNIELADLKTEYTSYKVRAQAVLRQNQTIDHSQEEQLKEETAALKAQVDTLTQNLSTMQEQNAELIAEVEAGRKRLSDASAESARAHQRTARLQTDLTRLSQQLESERSQHKLQVSTLTQCYKSQISELEAKLQKDTDNMKKQIALLQENAKAGNSNIESSREKYMLPVIPREDGSDGEMDINVTLIPREEGEGSESAPSPPLAKSLLTSGGRRSPVPLERLLEEGVPDNDTFDTSSLGLTPEQEIADLRRKIQAQQQRVKHVTVLLAESEREGARLAQLSELLKAELRRVRASATNAHNTEYMKNVTLKFLTLPPGDERSRLVPVLQKILTLSSDETHKIQALAKGQDPNPKGWGSYLPWPGGK</sequence>
<gene>
    <name evidence="9" type="primary">LOC112043290</name>
</gene>
<evidence type="ECO:0000256" key="6">
    <source>
        <dbReference type="SAM" id="MobiDB-lite"/>
    </source>
</evidence>
<keyword evidence="8" id="KW-1185">Reference proteome</keyword>
<feature type="region of interest" description="Disordered" evidence="6">
    <location>
        <begin position="1262"/>
        <end position="1287"/>
    </location>
</feature>
<evidence type="ECO:0000313" key="8">
    <source>
        <dbReference type="Proteomes" id="UP001652582"/>
    </source>
</evidence>
<evidence type="ECO:0000256" key="5">
    <source>
        <dbReference type="SAM" id="Coils"/>
    </source>
</evidence>